<reference evidence="2 3" key="1">
    <citation type="submission" date="2019-06" db="EMBL/GenBank/DDBJ databases">
        <title>Spirosoma utsteinense sp. nov. isolated from Antarctic ice-free soils.</title>
        <authorList>
            <person name="Tahon G."/>
        </authorList>
    </citation>
    <scope>NUCLEOTIDE SEQUENCE [LARGE SCALE GENOMIC DNA]</scope>
    <source>
        <strain evidence="2 3">LMG 31447</strain>
    </source>
</reference>
<organism evidence="2 3">
    <name type="scientific">Spirosoma utsteinense</name>
    <dbReference type="NCBI Taxonomy" id="2585773"/>
    <lineage>
        <taxon>Bacteria</taxon>
        <taxon>Pseudomonadati</taxon>
        <taxon>Bacteroidota</taxon>
        <taxon>Cytophagia</taxon>
        <taxon>Cytophagales</taxon>
        <taxon>Cytophagaceae</taxon>
        <taxon>Spirosoma</taxon>
    </lineage>
</organism>
<keyword evidence="2" id="KW-0413">Isomerase</keyword>
<evidence type="ECO:0000313" key="2">
    <source>
        <dbReference type="EMBL" id="MBC3794870.1"/>
    </source>
</evidence>
<accession>A0ABR6WE84</accession>
<proteinExistence type="predicted"/>
<dbReference type="InterPro" id="IPR013022">
    <property type="entry name" value="Xyl_isomerase-like_TIM-brl"/>
</dbReference>
<dbReference type="Gene3D" id="3.20.20.150">
    <property type="entry name" value="Divalent-metal-dependent TIM barrel enzymes"/>
    <property type="match status" value="1"/>
</dbReference>
<dbReference type="EMBL" id="VFIA01000063">
    <property type="protein sequence ID" value="MBC3794870.1"/>
    <property type="molecule type" value="Genomic_DNA"/>
</dbReference>
<dbReference type="RefSeq" id="WP_186741801.1">
    <property type="nucleotide sequence ID" value="NZ_VFIA01000063.1"/>
</dbReference>
<evidence type="ECO:0000313" key="3">
    <source>
        <dbReference type="Proteomes" id="UP000700732"/>
    </source>
</evidence>
<dbReference type="SUPFAM" id="SSF51658">
    <property type="entry name" value="Xylose isomerase-like"/>
    <property type="match status" value="1"/>
</dbReference>
<evidence type="ECO:0000259" key="1">
    <source>
        <dbReference type="Pfam" id="PF01261"/>
    </source>
</evidence>
<gene>
    <name evidence="2" type="ORF">FH603_5402</name>
</gene>
<dbReference type="InterPro" id="IPR036237">
    <property type="entry name" value="Xyl_isomerase-like_sf"/>
</dbReference>
<keyword evidence="3" id="KW-1185">Reference proteome</keyword>
<protein>
    <submittedName>
        <fullName evidence="2">Sugar phosphate isomerase/epimerase</fullName>
    </submittedName>
</protein>
<dbReference type="Proteomes" id="UP000700732">
    <property type="component" value="Unassembled WGS sequence"/>
</dbReference>
<dbReference type="Pfam" id="PF01261">
    <property type="entry name" value="AP_endonuc_2"/>
    <property type="match status" value="1"/>
</dbReference>
<sequence>MKTLFFCPLWGMETLSYTDAAKRVKAAGYDGMEIAAGPDKRNEAVQVTHDNGLELILMAFGGGKVFSEHKKKFHDDLLDIAAYKPLFINSHTGHDYFTFEQNTELIQIATSVEKQTGVRILHETHRGRFSYSAPAIQYYLLKIPELRLTADYSHWVNVAESYLDDQAENVTRAIAVSDHIHCRVGQPEAPQVSDPRAPEWKAALETHAVWWDAIRKRLLQANAPTLTVTCEFGPAPGYLPTLPYTNQPVASQWDINVFMKDYLKQRWQV</sequence>
<comment type="caution">
    <text evidence="2">The sequence shown here is derived from an EMBL/GenBank/DDBJ whole genome shotgun (WGS) entry which is preliminary data.</text>
</comment>
<feature type="domain" description="Xylose isomerase-like TIM barrel" evidence="1">
    <location>
        <begin position="22"/>
        <end position="233"/>
    </location>
</feature>
<name>A0ABR6WE84_9BACT</name>
<dbReference type="GO" id="GO:0016853">
    <property type="term" value="F:isomerase activity"/>
    <property type="evidence" value="ECO:0007669"/>
    <property type="project" value="UniProtKB-KW"/>
</dbReference>